<feature type="domain" description="Major facilitator superfamily (MFS) profile" evidence="9">
    <location>
        <begin position="20"/>
        <end position="411"/>
    </location>
</feature>
<feature type="transmembrane region" description="Helical" evidence="8">
    <location>
        <begin position="178"/>
        <end position="200"/>
    </location>
</feature>
<dbReference type="InterPro" id="IPR036259">
    <property type="entry name" value="MFS_trans_sf"/>
</dbReference>
<dbReference type="InterPro" id="IPR050171">
    <property type="entry name" value="MFS_Transporters"/>
</dbReference>
<evidence type="ECO:0000256" key="1">
    <source>
        <dbReference type="ARBA" id="ARBA00004651"/>
    </source>
</evidence>
<comment type="caution">
    <text evidence="10">The sequence shown here is derived from an EMBL/GenBank/DDBJ whole genome shotgun (WGS) entry which is preliminary data.</text>
</comment>
<dbReference type="EMBL" id="CAXAMM010021169">
    <property type="protein sequence ID" value="CAK9049451.1"/>
    <property type="molecule type" value="Genomic_DNA"/>
</dbReference>
<gene>
    <name evidence="10" type="ORF">SCF082_LOCUS27411</name>
</gene>
<dbReference type="SUPFAM" id="SSF103473">
    <property type="entry name" value="MFS general substrate transporter"/>
    <property type="match status" value="1"/>
</dbReference>
<reference evidence="10 11" key="1">
    <citation type="submission" date="2024-02" db="EMBL/GenBank/DDBJ databases">
        <authorList>
            <person name="Chen Y."/>
            <person name="Shah S."/>
            <person name="Dougan E. K."/>
            <person name="Thang M."/>
            <person name="Chan C."/>
        </authorList>
    </citation>
    <scope>NUCLEOTIDE SEQUENCE [LARGE SCALE GENOMIC DNA]</scope>
</reference>
<evidence type="ECO:0000313" key="10">
    <source>
        <dbReference type="EMBL" id="CAK9049451.1"/>
    </source>
</evidence>
<feature type="transmembrane region" description="Helical" evidence="8">
    <location>
        <begin position="357"/>
        <end position="375"/>
    </location>
</feature>
<evidence type="ECO:0000256" key="8">
    <source>
        <dbReference type="SAM" id="Phobius"/>
    </source>
</evidence>
<accession>A0ABP0MD90</accession>
<keyword evidence="5 8" id="KW-1133">Transmembrane helix</keyword>
<keyword evidence="2" id="KW-0813">Transport</keyword>
<name>A0ABP0MD90_9DINO</name>
<evidence type="ECO:0000259" key="9">
    <source>
        <dbReference type="PROSITE" id="PS50850"/>
    </source>
</evidence>
<evidence type="ECO:0000256" key="3">
    <source>
        <dbReference type="ARBA" id="ARBA00022475"/>
    </source>
</evidence>
<feature type="region of interest" description="Disordered" evidence="7">
    <location>
        <begin position="415"/>
        <end position="437"/>
    </location>
</feature>
<dbReference type="InterPro" id="IPR011701">
    <property type="entry name" value="MFS"/>
</dbReference>
<sequence>MTQHAVPPNGEPALVSSRNFILRLVLPGLLQGKAQTFVQPMLPIFVAVDLGGSHGMVGLIASCYPIAQFLGSTPVGFVMKHLENSLAACLALAWMVTTALLSFAAQTVYVLMCIRLLGGLGATSFDISQKAWSFLQVFCLPRGRDVGKTFAPVHFLVRPRIAALLSGVVAQHLATRSIFLVQASLSFCALLLIALHSLYLRRKSADVELQDSGAAAPQDVSLRAIVRDHWRGLLGAGLYCAMLNGFRNTWMVSLPLRGHHIGLSKMGIGASVAWYRGCDAAVTTAVAGYIMDNYGLKASAVPSMLLMSAAFSLLAIVQGPISLALVALVFGVGNGMCGGVINAFAASLTPPHARTQFLGLWKTVTSLGGICVPPIFGLVSDSSTLDMAGFCISGAALCTALWTVLMVQQVVPSRRAGPSPAQGDQVSVSLANNPSPA</sequence>
<comment type="subcellular location">
    <subcellularLocation>
        <location evidence="1">Cell membrane</location>
        <topology evidence="1">Multi-pass membrane protein</topology>
    </subcellularLocation>
</comment>
<feature type="compositionally biased region" description="Polar residues" evidence="7">
    <location>
        <begin position="422"/>
        <end position="437"/>
    </location>
</feature>
<proteinExistence type="predicted"/>
<evidence type="ECO:0000313" key="11">
    <source>
        <dbReference type="Proteomes" id="UP001642464"/>
    </source>
</evidence>
<feature type="transmembrane region" description="Helical" evidence="8">
    <location>
        <begin position="86"/>
        <end position="112"/>
    </location>
</feature>
<keyword evidence="6 8" id="KW-0472">Membrane</keyword>
<keyword evidence="11" id="KW-1185">Reference proteome</keyword>
<organism evidence="10 11">
    <name type="scientific">Durusdinium trenchii</name>
    <dbReference type="NCBI Taxonomy" id="1381693"/>
    <lineage>
        <taxon>Eukaryota</taxon>
        <taxon>Sar</taxon>
        <taxon>Alveolata</taxon>
        <taxon>Dinophyceae</taxon>
        <taxon>Suessiales</taxon>
        <taxon>Symbiodiniaceae</taxon>
        <taxon>Durusdinium</taxon>
    </lineage>
</organism>
<dbReference type="PANTHER" id="PTHR23517:SF3">
    <property type="entry name" value="INTEGRAL MEMBRANE TRANSPORT PROTEIN"/>
    <property type="match status" value="1"/>
</dbReference>
<evidence type="ECO:0000256" key="4">
    <source>
        <dbReference type="ARBA" id="ARBA00022692"/>
    </source>
</evidence>
<dbReference type="InterPro" id="IPR020846">
    <property type="entry name" value="MFS_dom"/>
</dbReference>
<evidence type="ECO:0000256" key="6">
    <source>
        <dbReference type="ARBA" id="ARBA00023136"/>
    </source>
</evidence>
<dbReference type="PROSITE" id="PS50850">
    <property type="entry name" value="MFS"/>
    <property type="match status" value="1"/>
</dbReference>
<dbReference type="PANTHER" id="PTHR23517">
    <property type="entry name" value="RESISTANCE PROTEIN MDTM, PUTATIVE-RELATED-RELATED"/>
    <property type="match status" value="1"/>
</dbReference>
<evidence type="ECO:0000256" key="2">
    <source>
        <dbReference type="ARBA" id="ARBA00022448"/>
    </source>
</evidence>
<feature type="transmembrane region" description="Helical" evidence="8">
    <location>
        <begin position="298"/>
        <end position="317"/>
    </location>
</feature>
<keyword evidence="4 8" id="KW-0812">Transmembrane</keyword>
<dbReference type="Proteomes" id="UP001642464">
    <property type="component" value="Unassembled WGS sequence"/>
</dbReference>
<evidence type="ECO:0000256" key="7">
    <source>
        <dbReference type="SAM" id="MobiDB-lite"/>
    </source>
</evidence>
<evidence type="ECO:0000256" key="5">
    <source>
        <dbReference type="ARBA" id="ARBA00022989"/>
    </source>
</evidence>
<feature type="transmembrane region" description="Helical" evidence="8">
    <location>
        <begin position="387"/>
        <end position="407"/>
    </location>
</feature>
<dbReference type="Pfam" id="PF07690">
    <property type="entry name" value="MFS_1"/>
    <property type="match status" value="1"/>
</dbReference>
<keyword evidence="3" id="KW-1003">Cell membrane</keyword>
<dbReference type="Gene3D" id="1.20.1250.20">
    <property type="entry name" value="MFS general substrate transporter like domains"/>
    <property type="match status" value="1"/>
</dbReference>
<protein>
    <submittedName>
        <fullName evidence="10">Voltage-dependent T-type calcium channel subunit alpha-1H</fullName>
    </submittedName>
</protein>
<feature type="transmembrane region" description="Helical" evidence="8">
    <location>
        <begin position="323"/>
        <end position="345"/>
    </location>
</feature>